<accession>A0A225DPT3</accession>
<dbReference type="GO" id="GO:0009055">
    <property type="term" value="F:electron transfer activity"/>
    <property type="evidence" value="ECO:0007669"/>
    <property type="project" value="InterPro"/>
</dbReference>
<dbReference type="InterPro" id="IPR011429">
    <property type="entry name" value="Cyt_c_Planctomycete-type"/>
</dbReference>
<dbReference type="InterPro" id="IPR022655">
    <property type="entry name" value="DUF1553"/>
</dbReference>
<feature type="signal peptide" evidence="1">
    <location>
        <begin position="1"/>
        <end position="21"/>
    </location>
</feature>
<keyword evidence="6" id="KW-1185">Reference proteome</keyword>
<reference evidence="6" key="1">
    <citation type="submission" date="2017-06" db="EMBL/GenBank/DDBJ databases">
        <title>Genome analysis of Fimbriiglobus ruber SP5, the first member of the order Planctomycetales with confirmed chitinolytic capability.</title>
        <authorList>
            <person name="Ravin N.V."/>
            <person name="Rakitin A.L."/>
            <person name="Ivanova A.A."/>
            <person name="Beletsky A.V."/>
            <person name="Kulichevskaya I.S."/>
            <person name="Mardanov A.V."/>
            <person name="Dedysh S.N."/>
        </authorList>
    </citation>
    <scope>NUCLEOTIDE SEQUENCE [LARGE SCALE GENOMIC DNA]</scope>
    <source>
        <strain evidence="6">SP5</strain>
    </source>
</reference>
<sequence>MRHILSLALLALALALAPARAADPKVSFARDVLPILSDACFQCHGPDAKARKADLRLDTKDAALRKKDPVIVPGKSRESELIRRLVTGDADEVMPPPRSKKTLTAKQIDTLKTWVDQGADWGKHWAFEKVERPAVPSVANPKFVVRNPIDAFVLAKLDREGLAPNTEAAKQTLIRRVTLELTGLPPTPKEVADFLADQSPDAYEKVVDRLLASPRYGERMAWEWLDAARYADSNGYQGDGERTMWPWRDWVVRALNADMPFDQFTVWQLAGDQLPNATTEQKLATGFLRNHMINGEGGRIAEENRIDYVMDMAETTGTVWLGLTFNCCRCHDHKFDPLAQKEYYGLFAFFNQTAVNGGGGNPQTAPVVELRTPEDDAKLKDVGEKIAATSGKLDALEAILFSREKGKPASDAVKVKDVPKEIKDALARRPTDRSRDQLGKLEKQFAPREQTYGELLADLSRYVGTRDDLNRKVPRVMVMEDQSTPRDTFLLTKGLYNKPADKVSAVVPAVLGGLPAGVPRNRLALARWLVSPDNPLTARVTVNRYWQQVFGTGLVKTVEDFGVQGERPVNQELLDWLATEFVNPTAATGPAPAAWSVKHLLRLIVTSSAYRQSSKVTPVLAERDPLNRLLARGPRSRMPSWMIRDQALAASGLLVGTMGGVGVNGYQPSGVWEEATFGQKRYTQDHGDALYRRSLYTFWRRIIAPTEFFDTATRQTCTVKQVRTNTPLQALATLNDTTYVEAARALAGRVLAATPDDAGRIAQATRLVIARDPTPEETQILLAGLKRLRSQYAADPAAAKKLLAVGESKRDEKLDPVDQAAFTALCTIILNLDEALTKE</sequence>
<organism evidence="5 6">
    <name type="scientific">Fimbriiglobus ruber</name>
    <dbReference type="NCBI Taxonomy" id="1908690"/>
    <lineage>
        <taxon>Bacteria</taxon>
        <taxon>Pseudomonadati</taxon>
        <taxon>Planctomycetota</taxon>
        <taxon>Planctomycetia</taxon>
        <taxon>Gemmatales</taxon>
        <taxon>Gemmataceae</taxon>
        <taxon>Fimbriiglobus</taxon>
    </lineage>
</organism>
<dbReference type="GO" id="GO:0020037">
    <property type="term" value="F:heme binding"/>
    <property type="evidence" value="ECO:0007669"/>
    <property type="project" value="InterPro"/>
</dbReference>
<dbReference type="Pfam" id="PF07587">
    <property type="entry name" value="PSD1"/>
    <property type="match status" value="1"/>
</dbReference>
<evidence type="ECO:0000256" key="1">
    <source>
        <dbReference type="SAM" id="SignalP"/>
    </source>
</evidence>
<dbReference type="EMBL" id="NIDE01000004">
    <property type="protein sequence ID" value="OWK43093.1"/>
    <property type="molecule type" value="Genomic_DNA"/>
</dbReference>
<evidence type="ECO:0000313" key="6">
    <source>
        <dbReference type="Proteomes" id="UP000214646"/>
    </source>
</evidence>
<feature type="domain" description="DUF1549" evidence="2">
    <location>
        <begin position="148"/>
        <end position="353"/>
    </location>
</feature>
<evidence type="ECO:0000259" key="3">
    <source>
        <dbReference type="Pfam" id="PF07587"/>
    </source>
</evidence>
<feature type="chain" id="PRO_5012962951" description="Chromosome segregation protein" evidence="1">
    <location>
        <begin position="22"/>
        <end position="839"/>
    </location>
</feature>
<feature type="domain" description="Cytochrome C Planctomycete-type" evidence="4">
    <location>
        <begin position="40"/>
        <end position="97"/>
    </location>
</feature>
<evidence type="ECO:0000259" key="2">
    <source>
        <dbReference type="Pfam" id="PF07583"/>
    </source>
</evidence>
<dbReference type="RefSeq" id="WP_088253992.1">
    <property type="nucleotide sequence ID" value="NZ_NIDE01000004.1"/>
</dbReference>
<protein>
    <recommendedName>
        <fullName evidence="7">Chromosome segregation protein</fullName>
    </recommendedName>
</protein>
<proteinExistence type="predicted"/>
<dbReference type="PANTHER" id="PTHR35889:SF3">
    <property type="entry name" value="F-BOX DOMAIN-CONTAINING PROTEIN"/>
    <property type="match status" value="1"/>
</dbReference>
<dbReference type="Pfam" id="PF07583">
    <property type="entry name" value="PSCyt2"/>
    <property type="match status" value="1"/>
</dbReference>
<feature type="domain" description="DUF1553" evidence="3">
    <location>
        <begin position="521"/>
        <end position="782"/>
    </location>
</feature>
<dbReference type="InterPro" id="IPR036909">
    <property type="entry name" value="Cyt_c-like_dom_sf"/>
</dbReference>
<dbReference type="OrthoDB" id="127107at2"/>
<dbReference type="AlphaFoldDB" id="A0A225DPT3"/>
<dbReference type="Proteomes" id="UP000214646">
    <property type="component" value="Unassembled WGS sequence"/>
</dbReference>
<name>A0A225DPT3_9BACT</name>
<evidence type="ECO:0000313" key="5">
    <source>
        <dbReference type="EMBL" id="OWK43093.1"/>
    </source>
</evidence>
<dbReference type="PANTHER" id="PTHR35889">
    <property type="entry name" value="CYCLOINULO-OLIGOSACCHARIDE FRUCTANOTRANSFERASE-RELATED"/>
    <property type="match status" value="1"/>
</dbReference>
<keyword evidence="1" id="KW-0732">Signal</keyword>
<comment type="caution">
    <text evidence="5">The sequence shown here is derived from an EMBL/GenBank/DDBJ whole genome shotgun (WGS) entry which is preliminary data.</text>
</comment>
<dbReference type="InterPro" id="IPR011444">
    <property type="entry name" value="DUF1549"/>
</dbReference>
<evidence type="ECO:0008006" key="7">
    <source>
        <dbReference type="Google" id="ProtNLM"/>
    </source>
</evidence>
<evidence type="ECO:0000259" key="4">
    <source>
        <dbReference type="Pfam" id="PF07635"/>
    </source>
</evidence>
<dbReference type="SUPFAM" id="SSF46626">
    <property type="entry name" value="Cytochrome c"/>
    <property type="match status" value="1"/>
</dbReference>
<dbReference type="Pfam" id="PF07635">
    <property type="entry name" value="PSCyt1"/>
    <property type="match status" value="1"/>
</dbReference>
<gene>
    <name evidence="5" type="ORF">FRUB_02692</name>
</gene>